<organism evidence="1">
    <name type="scientific">uncultured Caudovirales phage</name>
    <dbReference type="NCBI Taxonomy" id="2100421"/>
    <lineage>
        <taxon>Viruses</taxon>
        <taxon>Duplodnaviria</taxon>
        <taxon>Heunggongvirae</taxon>
        <taxon>Uroviricota</taxon>
        <taxon>Caudoviricetes</taxon>
        <taxon>Peduoviridae</taxon>
        <taxon>Maltschvirus</taxon>
        <taxon>Maltschvirus maltsch</taxon>
    </lineage>
</organism>
<gene>
    <name evidence="1" type="ORF">UFOVP160_44</name>
</gene>
<name>A0A6J7W9Z0_9CAUD</name>
<reference evidence="1" key="1">
    <citation type="submission" date="2020-05" db="EMBL/GenBank/DDBJ databases">
        <authorList>
            <person name="Chiriac C."/>
            <person name="Salcher M."/>
            <person name="Ghai R."/>
            <person name="Kavagutti S V."/>
        </authorList>
    </citation>
    <scope>NUCLEOTIDE SEQUENCE</scope>
</reference>
<evidence type="ECO:0000313" key="1">
    <source>
        <dbReference type="EMBL" id="CAB5187422.1"/>
    </source>
</evidence>
<sequence length="38" mass="4218">MKIELDIAEVNAIMALLGSLMDKIRLQAQQQLPAPPQE</sequence>
<proteinExistence type="predicted"/>
<dbReference type="EMBL" id="LR798210">
    <property type="protein sequence ID" value="CAB5187422.1"/>
    <property type="molecule type" value="Genomic_DNA"/>
</dbReference>
<accession>A0A6J7W9Z0</accession>
<protein>
    <submittedName>
        <fullName evidence="1">Uncharacterized protein</fullName>
    </submittedName>
</protein>